<accession>Q1J2V4</accession>
<keyword evidence="3" id="KW-1185">Reference proteome</keyword>
<dbReference type="KEGG" id="dge:Dgeo_2747"/>
<feature type="compositionally biased region" description="Polar residues" evidence="1">
    <location>
        <begin position="52"/>
        <end position="63"/>
    </location>
</feature>
<dbReference type="EMBL" id="CP000358">
    <property type="protein sequence ID" value="ABF44180.1"/>
    <property type="molecule type" value="Genomic_DNA"/>
</dbReference>
<evidence type="ECO:0000313" key="3">
    <source>
        <dbReference type="Proteomes" id="UP000002431"/>
    </source>
</evidence>
<dbReference type="Proteomes" id="UP000002431">
    <property type="component" value="Plasmid pDGEO01"/>
</dbReference>
<feature type="region of interest" description="Disordered" evidence="1">
    <location>
        <begin position="1"/>
        <end position="93"/>
    </location>
</feature>
<sequence length="93" mass="9993">MSDDPRTRAPSPEQDAVNEHRNEGEGPFGSDMTHLLGGTRAPEEHTPPQGHAYNTGTEPQSGESLAPNDPRSRWKREGVTPSGHGQGHSTDTP</sequence>
<evidence type="ECO:0000313" key="2">
    <source>
        <dbReference type="EMBL" id="ABF44180.1"/>
    </source>
</evidence>
<proteinExistence type="predicted"/>
<evidence type="ECO:0000256" key="1">
    <source>
        <dbReference type="SAM" id="MobiDB-lite"/>
    </source>
</evidence>
<geneLocation type="plasmid" evidence="2 3">
    <name>pDGEO01</name>
</geneLocation>
<dbReference type="AlphaFoldDB" id="Q1J2V4"/>
<protein>
    <submittedName>
        <fullName evidence="2">Uncharacterized protein</fullName>
    </submittedName>
</protein>
<gene>
    <name evidence="2" type="ordered locus">Dgeo_2747</name>
</gene>
<name>Q1J2V4_DEIGD</name>
<dbReference type="HOGENOM" id="CLU_2394837_0_0_0"/>
<reference evidence="2" key="1">
    <citation type="submission" date="2006-04" db="EMBL/GenBank/DDBJ databases">
        <title>Complete sequence of plasmid1 pDGEO01 of Deinococcus geothermalis DSM 11300.</title>
        <authorList>
            <consortium name="US DOE Joint Genome Institute"/>
            <person name="Copeland A."/>
            <person name="Lucas S."/>
            <person name="Lapidus A."/>
            <person name="Barry K."/>
            <person name="Detter J.C."/>
            <person name="Glavina del Rio T."/>
            <person name="Hammon N."/>
            <person name="Israni S."/>
            <person name="Dalin E."/>
            <person name="Tice H."/>
            <person name="Pitluck S."/>
            <person name="Brettin T."/>
            <person name="Bruce D."/>
            <person name="Han C."/>
            <person name="Tapia R."/>
            <person name="Saunders E."/>
            <person name="Gilna P."/>
            <person name="Schmutz J."/>
            <person name="Larimer F."/>
            <person name="Land M."/>
            <person name="Hauser L."/>
            <person name="Kyrpides N."/>
            <person name="Kim E."/>
            <person name="Daly M.J."/>
            <person name="Fredrickson J.K."/>
            <person name="Makarova K.S."/>
            <person name="Gaidamakova E.K."/>
            <person name="Zhai M."/>
            <person name="Richardson P."/>
        </authorList>
    </citation>
    <scope>NUCLEOTIDE SEQUENCE</scope>
    <source>
        <strain evidence="2">DSM 11300</strain>
        <plasmid evidence="2">pDGEO01</plasmid>
    </source>
</reference>
<keyword evidence="2" id="KW-0614">Plasmid</keyword>
<dbReference type="RefSeq" id="WP_011525825.1">
    <property type="nucleotide sequence ID" value="NC_008010.2"/>
</dbReference>
<organism evidence="2 3">
    <name type="scientific">Deinococcus geothermalis (strain DSM 11300 / CIP 105573 / AG-3a)</name>
    <dbReference type="NCBI Taxonomy" id="319795"/>
    <lineage>
        <taxon>Bacteria</taxon>
        <taxon>Thermotogati</taxon>
        <taxon>Deinococcota</taxon>
        <taxon>Deinococci</taxon>
        <taxon>Deinococcales</taxon>
        <taxon>Deinococcaceae</taxon>
        <taxon>Deinococcus</taxon>
    </lineage>
</organism>